<organism evidence="1 2">
    <name type="scientific">Phytobacter ursingii</name>
    <dbReference type="NCBI Taxonomy" id="1972431"/>
    <lineage>
        <taxon>Bacteria</taxon>
        <taxon>Pseudomonadati</taxon>
        <taxon>Pseudomonadota</taxon>
        <taxon>Gammaproteobacteria</taxon>
        <taxon>Enterobacterales</taxon>
        <taxon>Enterobacteriaceae</taxon>
        <taxon>Phytobacter</taxon>
    </lineage>
</organism>
<protein>
    <recommendedName>
        <fullName evidence="3">DUF1574 domain-containing protein</fullName>
    </recommendedName>
</protein>
<dbReference type="EMBL" id="JAWJAC010000004">
    <property type="protein sequence ID" value="MDV2862564.1"/>
    <property type="molecule type" value="Genomic_DNA"/>
</dbReference>
<accession>A0AB35RKD9</accession>
<dbReference type="AlphaFoldDB" id="A0AB35RKD9"/>
<gene>
    <name evidence="1" type="ORF">R0H02_08840</name>
</gene>
<reference evidence="1 2" key="1">
    <citation type="submission" date="2023-10" db="EMBL/GenBank/DDBJ databases">
        <title>Phytobacter spp. The emergence of a new genus of hospital-origin enterobacteria encoding carbapenemases in Argentina.</title>
        <authorList>
            <person name="Vay C."/>
            <person name="Almuzara M."/>
            <person name="Traglia G.M."/>
            <person name="Campos J."/>
        </authorList>
    </citation>
    <scope>NUCLEOTIDE SEQUENCE [LARGE SCALE GENOMIC DNA]</scope>
    <source>
        <strain evidence="1 2">CVMA36</strain>
    </source>
</reference>
<proteinExistence type="predicted"/>
<keyword evidence="2" id="KW-1185">Reference proteome</keyword>
<sequence>MNNTTLFLKNIHFLAQKLSWIESDSVIDELKDLFITNSSLLHDDENTASFINELIYCAEKNVTPEDVEKLISHLNSFFIYYLSIQSFHVVFVGENWISYQRNALYLPFNMERITSFDVSLETDPECIRLNLDDDTLVPILITDYIGFNFLKKNNIQFPDILTFIQFPEKNTSRFNTDIGYIPLLNSRYEKLINEPDIKSVILGSSYAYQGFPQELLEKSVNLSLFSGDFTLSYSLIKKITEITNTRNFIICIGLYDVFFEFSMGEATTFPVSRYFCKSHDIEYNFRSKVEKPKSETSNHTILGPLDLLVQQICKKKHPHYFNDEELSRLNSLLLDEAIVQQSVDFINTRNNSTDFSYSSVDILKRVKALAKNCQRKHSFENNKKILSNLLSLISETDSKLHFIVMPFTQFYVDNFDKTLKDETLSYIKSITNGHNVFMTDLSTHNAFTPEDFYDSDHLNFNGAKKLCNLVKELGFDI</sequence>
<evidence type="ECO:0000313" key="1">
    <source>
        <dbReference type="EMBL" id="MDV2862564.1"/>
    </source>
</evidence>
<dbReference type="Proteomes" id="UP001286589">
    <property type="component" value="Unassembled WGS sequence"/>
</dbReference>
<name>A0AB35RKD9_9ENTR</name>
<dbReference type="RefSeq" id="WP_229221273.1">
    <property type="nucleotide sequence ID" value="NZ_JAWJAC010000004.1"/>
</dbReference>
<comment type="caution">
    <text evidence="1">The sequence shown here is derived from an EMBL/GenBank/DDBJ whole genome shotgun (WGS) entry which is preliminary data.</text>
</comment>
<evidence type="ECO:0000313" key="2">
    <source>
        <dbReference type="Proteomes" id="UP001286589"/>
    </source>
</evidence>
<evidence type="ECO:0008006" key="3">
    <source>
        <dbReference type="Google" id="ProtNLM"/>
    </source>
</evidence>